<dbReference type="InterPro" id="IPR021327">
    <property type="entry name" value="DUF2934"/>
</dbReference>
<dbReference type="Proteomes" id="UP000183210">
    <property type="component" value="Unassembled WGS sequence"/>
</dbReference>
<dbReference type="EMBL" id="FOEV01000008">
    <property type="protein sequence ID" value="SEQ75952.1"/>
    <property type="molecule type" value="Genomic_DNA"/>
</dbReference>
<proteinExistence type="predicted"/>
<gene>
    <name evidence="2" type="ORF">SAMN05216409_108169</name>
</gene>
<reference evidence="2 3" key="1">
    <citation type="submission" date="2016-10" db="EMBL/GenBank/DDBJ databases">
        <authorList>
            <person name="Varghese N."/>
            <person name="Submissions S."/>
        </authorList>
    </citation>
    <scope>NUCLEOTIDE SEQUENCE [LARGE SCALE GENOMIC DNA]</scope>
    <source>
        <strain evidence="2 3">LMG 21974</strain>
    </source>
</reference>
<comment type="caution">
    <text evidence="2">The sequence shown here is derived from an EMBL/GenBank/DDBJ whole genome shotgun (WGS) entry which is preliminary data.</text>
</comment>
<dbReference type="AlphaFoldDB" id="A0A9X8MDW2"/>
<evidence type="ECO:0000313" key="2">
    <source>
        <dbReference type="EMBL" id="SEQ75952.1"/>
    </source>
</evidence>
<feature type="compositionally biased region" description="Low complexity" evidence="1">
    <location>
        <begin position="46"/>
        <end position="55"/>
    </location>
</feature>
<organism evidence="2 3">
    <name type="scientific">Pseudomonas lutea</name>
    <dbReference type="NCBI Taxonomy" id="243924"/>
    <lineage>
        <taxon>Bacteria</taxon>
        <taxon>Pseudomonadati</taxon>
        <taxon>Pseudomonadota</taxon>
        <taxon>Gammaproteobacteria</taxon>
        <taxon>Pseudomonadales</taxon>
        <taxon>Pseudomonadaceae</taxon>
        <taxon>Pseudomonas</taxon>
    </lineage>
</organism>
<dbReference type="RefSeq" id="WP_019365612.1">
    <property type="nucleotide sequence ID" value="NZ_FOEV01000008.1"/>
</dbReference>
<protein>
    <recommendedName>
        <fullName evidence="4">DUF2934 domain-containing protein</fullName>
    </recommendedName>
</protein>
<sequence>MSQRTERIQQLAYQIWESEGRPAHQEHRHWEMATKLYEAEQQQGVAPEAAAAPVAKPKKPRATKPKAASLAEKAVEKVKEAVKPKTEKPPVEKTTAAAAAPKKPRAPRAKAVPKE</sequence>
<dbReference type="Pfam" id="PF11154">
    <property type="entry name" value="DUF2934"/>
    <property type="match status" value="1"/>
</dbReference>
<feature type="compositionally biased region" description="Basic and acidic residues" evidence="1">
    <location>
        <begin position="73"/>
        <end position="91"/>
    </location>
</feature>
<evidence type="ECO:0000256" key="1">
    <source>
        <dbReference type="SAM" id="MobiDB-lite"/>
    </source>
</evidence>
<feature type="compositionally biased region" description="Low complexity" evidence="1">
    <location>
        <begin position="92"/>
        <end position="101"/>
    </location>
</feature>
<evidence type="ECO:0000313" key="3">
    <source>
        <dbReference type="Proteomes" id="UP000183210"/>
    </source>
</evidence>
<accession>A0A9X8MDW2</accession>
<feature type="region of interest" description="Disordered" evidence="1">
    <location>
        <begin position="41"/>
        <end position="115"/>
    </location>
</feature>
<name>A0A9X8MDW2_9PSED</name>
<evidence type="ECO:0008006" key="4">
    <source>
        <dbReference type="Google" id="ProtNLM"/>
    </source>
</evidence>
<dbReference type="GeneID" id="300267590"/>